<dbReference type="RefSeq" id="WP_258841835.1">
    <property type="nucleotide sequence ID" value="NZ_UHJC01000001.1"/>
</dbReference>
<name>A0A380Q8B3_YERPU</name>
<dbReference type="CDD" id="cd03506">
    <property type="entry name" value="Delta6-FADS-like"/>
    <property type="match status" value="1"/>
</dbReference>
<sequence length="422" mass="48535">MKGGAPLRPLAFQRNDMALHKALMQAAQHYLASHHDHRFADGWAISKMVFLVIFCLGCYGLSLQSFALQPIVLQSLALQPLTLQPLTLQPLALQPFTLQAPVLQPSILQPQNIQQPGIWGFFFSYLGFIFTGMLLTVNVVHDASHNAFFRTRWANVLINRLVAIPVGLDPDCWRVRHVIFHHTHTNIEHYDPDIDENGVLRQTPFQRWKPFMRAQHFYWPLVAAMTFPWYIWLVDWLDRAGKTRVTARMDHQGGRGWGIFLFGKGAHFVLALVIPSVVLSGHISFMTVLAVYLLCQMVSSWLFVMLIVGTHWAKAKFFQAPEQGSMPHNGYQNIFATTFDWHTQPRWIGYWLGGANLHLTHHLFPHWNHRHYPALSQIISAVAARFAMDYQNLNLREVLYLQHCFLKEMGINPQMSSDKGER</sequence>
<dbReference type="EMBL" id="UHJC01000001">
    <property type="protein sequence ID" value="SUP82520.1"/>
    <property type="molecule type" value="Genomic_DNA"/>
</dbReference>
<organism evidence="3 4">
    <name type="scientific">Yersinia pseudotuberculosis</name>
    <dbReference type="NCBI Taxonomy" id="633"/>
    <lineage>
        <taxon>Bacteria</taxon>
        <taxon>Pseudomonadati</taxon>
        <taxon>Pseudomonadota</taxon>
        <taxon>Gammaproteobacteria</taxon>
        <taxon>Enterobacterales</taxon>
        <taxon>Yersiniaceae</taxon>
        <taxon>Yersinia</taxon>
    </lineage>
</organism>
<protein>
    <submittedName>
        <fullName evidence="3">Fatty acid desaturase</fullName>
    </submittedName>
</protein>
<dbReference type="PANTHER" id="PTHR19353">
    <property type="entry name" value="FATTY ACID DESATURASE 2"/>
    <property type="match status" value="1"/>
</dbReference>
<dbReference type="InterPro" id="IPR005804">
    <property type="entry name" value="FA_desaturase_dom"/>
</dbReference>
<accession>A0A380Q8B3</accession>
<proteinExistence type="predicted"/>
<feature type="domain" description="Fatty acid desaturase" evidence="2">
    <location>
        <begin position="125"/>
        <end position="387"/>
    </location>
</feature>
<evidence type="ECO:0000259" key="2">
    <source>
        <dbReference type="Pfam" id="PF00487"/>
    </source>
</evidence>
<feature type="transmembrane region" description="Helical" evidence="1">
    <location>
        <begin position="48"/>
        <end position="68"/>
    </location>
</feature>
<evidence type="ECO:0000313" key="3">
    <source>
        <dbReference type="EMBL" id="SUP82520.1"/>
    </source>
</evidence>
<keyword evidence="1" id="KW-0812">Transmembrane</keyword>
<reference evidence="3 4" key="1">
    <citation type="submission" date="2018-06" db="EMBL/GenBank/DDBJ databases">
        <authorList>
            <consortium name="Pathogen Informatics"/>
            <person name="Doyle S."/>
        </authorList>
    </citation>
    <scope>NUCLEOTIDE SEQUENCE [LARGE SCALE GENOMIC DNA]</scope>
    <source>
        <strain evidence="3 4">NCTC8580</strain>
    </source>
</reference>
<feature type="transmembrane region" description="Helical" evidence="1">
    <location>
        <begin position="291"/>
        <end position="313"/>
    </location>
</feature>
<dbReference type="Pfam" id="PF00487">
    <property type="entry name" value="FA_desaturase"/>
    <property type="match status" value="1"/>
</dbReference>
<keyword evidence="1" id="KW-0472">Membrane</keyword>
<evidence type="ECO:0000256" key="1">
    <source>
        <dbReference type="SAM" id="Phobius"/>
    </source>
</evidence>
<evidence type="ECO:0000313" key="4">
    <source>
        <dbReference type="Proteomes" id="UP000255087"/>
    </source>
</evidence>
<dbReference type="InterPro" id="IPR012171">
    <property type="entry name" value="Fatty_acid_desaturase"/>
</dbReference>
<dbReference type="GO" id="GO:0016020">
    <property type="term" value="C:membrane"/>
    <property type="evidence" value="ECO:0007669"/>
    <property type="project" value="TreeGrafter"/>
</dbReference>
<feature type="transmembrane region" description="Helical" evidence="1">
    <location>
        <begin position="257"/>
        <end position="279"/>
    </location>
</feature>
<dbReference type="GO" id="GO:0016717">
    <property type="term" value="F:oxidoreductase activity, acting on paired donors, with oxidation of a pair of donors resulting in the reduction of molecular oxygen to two molecules of water"/>
    <property type="evidence" value="ECO:0007669"/>
    <property type="project" value="TreeGrafter"/>
</dbReference>
<dbReference type="AlphaFoldDB" id="A0A380Q8B3"/>
<dbReference type="Proteomes" id="UP000255087">
    <property type="component" value="Unassembled WGS sequence"/>
</dbReference>
<feature type="transmembrane region" description="Helical" evidence="1">
    <location>
        <begin position="118"/>
        <end position="140"/>
    </location>
</feature>
<keyword evidence="1" id="KW-1133">Transmembrane helix</keyword>
<dbReference type="PANTHER" id="PTHR19353:SF19">
    <property type="entry name" value="DELTA(5) FATTY ACID DESATURASE C-RELATED"/>
    <property type="match status" value="1"/>
</dbReference>
<dbReference type="GO" id="GO:0008610">
    <property type="term" value="P:lipid biosynthetic process"/>
    <property type="evidence" value="ECO:0007669"/>
    <property type="project" value="UniProtKB-ARBA"/>
</dbReference>
<feature type="transmembrane region" description="Helical" evidence="1">
    <location>
        <begin position="217"/>
        <end position="237"/>
    </location>
</feature>
<gene>
    <name evidence="3" type="ORF">NCTC8580_02176</name>
</gene>